<accession>A0A2T7F6N2</accession>
<keyword evidence="3" id="KW-1185">Reference proteome</keyword>
<feature type="region of interest" description="Disordered" evidence="1">
    <location>
        <begin position="25"/>
        <end position="134"/>
    </location>
</feature>
<dbReference type="EMBL" id="CM009749">
    <property type="protein sequence ID" value="PUZ75738.1"/>
    <property type="molecule type" value="Genomic_DNA"/>
</dbReference>
<name>A0A2T7F6N2_9POAL</name>
<feature type="compositionally biased region" description="Basic residues" evidence="1">
    <location>
        <begin position="114"/>
        <end position="124"/>
    </location>
</feature>
<evidence type="ECO:0000256" key="1">
    <source>
        <dbReference type="SAM" id="MobiDB-lite"/>
    </source>
</evidence>
<organism evidence="2 3">
    <name type="scientific">Panicum hallii var. hallii</name>
    <dbReference type="NCBI Taxonomy" id="1504633"/>
    <lineage>
        <taxon>Eukaryota</taxon>
        <taxon>Viridiplantae</taxon>
        <taxon>Streptophyta</taxon>
        <taxon>Embryophyta</taxon>
        <taxon>Tracheophyta</taxon>
        <taxon>Spermatophyta</taxon>
        <taxon>Magnoliopsida</taxon>
        <taxon>Liliopsida</taxon>
        <taxon>Poales</taxon>
        <taxon>Poaceae</taxon>
        <taxon>PACMAD clade</taxon>
        <taxon>Panicoideae</taxon>
        <taxon>Panicodae</taxon>
        <taxon>Paniceae</taxon>
        <taxon>Panicinae</taxon>
        <taxon>Panicum</taxon>
        <taxon>Panicum sect. Panicum</taxon>
    </lineage>
</organism>
<sequence>MCSNHRKISSLIIFTPSKSTAQLSTARNVEAQQRTDGISSHWMESEAQQRTEHGDGASDVPHGAIAQVEKEHRGQGGHRRPPPQRVPGLRRGPPATRTKKRERERRGEGDGLLARRRRSLRMKNGRWSPSPSGMCCAVHRPRHWLRVTASGQESIRRV</sequence>
<protein>
    <submittedName>
        <fullName evidence="2">Uncharacterized protein</fullName>
    </submittedName>
</protein>
<feature type="compositionally biased region" description="Basic and acidic residues" evidence="1">
    <location>
        <begin position="43"/>
        <end position="56"/>
    </location>
</feature>
<reference evidence="2 3" key="1">
    <citation type="submission" date="2018-04" db="EMBL/GenBank/DDBJ databases">
        <title>WGS assembly of Panicum hallii var. hallii HAL2.</title>
        <authorList>
            <person name="Lovell J."/>
            <person name="Jenkins J."/>
            <person name="Lowry D."/>
            <person name="Mamidi S."/>
            <person name="Sreedasyam A."/>
            <person name="Weng X."/>
            <person name="Barry K."/>
            <person name="Bonette J."/>
            <person name="Campitelli B."/>
            <person name="Daum C."/>
            <person name="Gordon S."/>
            <person name="Gould B."/>
            <person name="Lipzen A."/>
            <person name="MacQueen A."/>
            <person name="Palacio-Mejia J."/>
            <person name="Plott C."/>
            <person name="Shakirov E."/>
            <person name="Shu S."/>
            <person name="Yoshinaga Y."/>
            <person name="Zane M."/>
            <person name="Rokhsar D."/>
            <person name="Grimwood J."/>
            <person name="Schmutz J."/>
            <person name="Juenger T."/>
        </authorList>
    </citation>
    <scope>NUCLEOTIDE SEQUENCE [LARGE SCALE GENOMIC DNA]</scope>
    <source>
        <strain evidence="3">cv. HAL2</strain>
    </source>
</reference>
<evidence type="ECO:0000313" key="3">
    <source>
        <dbReference type="Proteomes" id="UP000244336"/>
    </source>
</evidence>
<dbReference type="Proteomes" id="UP000244336">
    <property type="component" value="Chromosome 1"/>
</dbReference>
<evidence type="ECO:0000313" key="2">
    <source>
        <dbReference type="EMBL" id="PUZ75738.1"/>
    </source>
</evidence>
<dbReference type="AlphaFoldDB" id="A0A2T7F6N2"/>
<gene>
    <name evidence="2" type="ORF">GQ55_1G230500</name>
</gene>
<dbReference type="Gramene" id="PUZ75738">
    <property type="protein sequence ID" value="PUZ75738"/>
    <property type="gene ID" value="GQ55_1G230500"/>
</dbReference>
<feature type="compositionally biased region" description="Polar residues" evidence="1">
    <location>
        <begin position="25"/>
        <end position="38"/>
    </location>
</feature>
<proteinExistence type="predicted"/>